<dbReference type="PROSITE" id="PS50863">
    <property type="entry name" value="B3"/>
    <property type="match status" value="1"/>
</dbReference>
<feature type="compositionally biased region" description="Basic and acidic residues" evidence="6">
    <location>
        <begin position="136"/>
        <end position="150"/>
    </location>
</feature>
<feature type="domain" description="TF-B3" evidence="7">
    <location>
        <begin position="21"/>
        <end position="117"/>
    </location>
</feature>
<keyword evidence="4" id="KW-0804">Transcription</keyword>
<keyword evidence="3" id="KW-0238">DNA-binding</keyword>
<comment type="subcellular location">
    <subcellularLocation>
        <location evidence="1">Nucleus</location>
    </subcellularLocation>
</comment>
<dbReference type="PANTHER" id="PTHR31674:SF86">
    <property type="entry name" value="B3 DOMAIN-CONTAINING PROTEIN OS04G0347400-RELATED"/>
    <property type="match status" value="1"/>
</dbReference>
<proteinExistence type="predicted"/>
<evidence type="ECO:0000256" key="2">
    <source>
        <dbReference type="ARBA" id="ARBA00023015"/>
    </source>
</evidence>
<reference evidence="8" key="2">
    <citation type="journal article" date="2015" name="Data Brief">
        <title>Shoot transcriptome of the giant reed, Arundo donax.</title>
        <authorList>
            <person name="Barrero R.A."/>
            <person name="Guerrero F.D."/>
            <person name="Moolhuijzen P."/>
            <person name="Goolsby J.A."/>
            <person name="Tidwell J."/>
            <person name="Bellgard S.E."/>
            <person name="Bellgard M.I."/>
        </authorList>
    </citation>
    <scope>NUCLEOTIDE SEQUENCE</scope>
    <source>
        <tissue evidence="8">Shoot tissue taken approximately 20 cm above the soil surface</tissue>
    </source>
</reference>
<dbReference type="CDD" id="cd10017">
    <property type="entry name" value="B3_DNA"/>
    <property type="match status" value="1"/>
</dbReference>
<evidence type="ECO:0000313" key="8">
    <source>
        <dbReference type="EMBL" id="JAE37519.1"/>
    </source>
</evidence>
<dbReference type="EMBL" id="GBRH01160377">
    <property type="protein sequence ID" value="JAE37519.1"/>
    <property type="molecule type" value="Transcribed_RNA"/>
</dbReference>
<feature type="compositionally biased region" description="Basic and acidic residues" evidence="6">
    <location>
        <begin position="184"/>
        <end position="194"/>
    </location>
</feature>
<dbReference type="PANTHER" id="PTHR31674">
    <property type="entry name" value="B3 DOMAIN-CONTAINING PROTEIN REM-LIKE 3-RELATED"/>
    <property type="match status" value="1"/>
</dbReference>
<dbReference type="Pfam" id="PF02362">
    <property type="entry name" value="B3"/>
    <property type="match status" value="1"/>
</dbReference>
<dbReference type="Gene3D" id="2.40.330.10">
    <property type="entry name" value="DNA-binding pseudobarrel domain"/>
    <property type="match status" value="1"/>
</dbReference>
<dbReference type="GO" id="GO:0003677">
    <property type="term" value="F:DNA binding"/>
    <property type="evidence" value="ECO:0007669"/>
    <property type="project" value="UniProtKB-KW"/>
</dbReference>
<dbReference type="AlphaFoldDB" id="A0A0A9HNV4"/>
<evidence type="ECO:0000259" key="7">
    <source>
        <dbReference type="PROSITE" id="PS50863"/>
    </source>
</evidence>
<evidence type="ECO:0000256" key="3">
    <source>
        <dbReference type="ARBA" id="ARBA00023125"/>
    </source>
</evidence>
<dbReference type="GO" id="GO:0005634">
    <property type="term" value="C:nucleus"/>
    <property type="evidence" value="ECO:0007669"/>
    <property type="project" value="UniProtKB-SubCell"/>
</dbReference>
<name>A0A0A9HNV4_ARUDO</name>
<reference evidence="8" key="1">
    <citation type="submission" date="2014-09" db="EMBL/GenBank/DDBJ databases">
        <authorList>
            <person name="Magalhaes I.L.F."/>
            <person name="Oliveira U."/>
            <person name="Santos F.R."/>
            <person name="Vidigal T.H.D.A."/>
            <person name="Brescovit A.D."/>
            <person name="Santos A.J."/>
        </authorList>
    </citation>
    <scope>NUCLEOTIDE SEQUENCE</scope>
    <source>
        <tissue evidence="8">Shoot tissue taken approximately 20 cm above the soil surface</tissue>
    </source>
</reference>
<evidence type="ECO:0000256" key="4">
    <source>
        <dbReference type="ARBA" id="ARBA00023163"/>
    </source>
</evidence>
<protein>
    <recommendedName>
        <fullName evidence="7">TF-B3 domain-containing protein</fullName>
    </recommendedName>
</protein>
<evidence type="ECO:0000256" key="1">
    <source>
        <dbReference type="ARBA" id="ARBA00004123"/>
    </source>
</evidence>
<evidence type="ECO:0000256" key="6">
    <source>
        <dbReference type="SAM" id="MobiDB-lite"/>
    </source>
</evidence>
<dbReference type="InterPro" id="IPR003340">
    <property type="entry name" value="B3_DNA-bd"/>
</dbReference>
<evidence type="ECO:0000256" key="5">
    <source>
        <dbReference type="ARBA" id="ARBA00023242"/>
    </source>
</evidence>
<organism evidence="8">
    <name type="scientific">Arundo donax</name>
    <name type="common">Giant reed</name>
    <name type="synonym">Donax arundinaceus</name>
    <dbReference type="NCBI Taxonomy" id="35708"/>
    <lineage>
        <taxon>Eukaryota</taxon>
        <taxon>Viridiplantae</taxon>
        <taxon>Streptophyta</taxon>
        <taxon>Embryophyta</taxon>
        <taxon>Tracheophyta</taxon>
        <taxon>Spermatophyta</taxon>
        <taxon>Magnoliopsida</taxon>
        <taxon>Liliopsida</taxon>
        <taxon>Poales</taxon>
        <taxon>Poaceae</taxon>
        <taxon>PACMAD clade</taxon>
        <taxon>Arundinoideae</taxon>
        <taxon>Arundineae</taxon>
        <taxon>Arundo</taxon>
    </lineage>
</organism>
<accession>A0A0A9HNV4</accession>
<dbReference type="SMART" id="SM01019">
    <property type="entry name" value="B3"/>
    <property type="match status" value="1"/>
</dbReference>
<dbReference type="InterPro" id="IPR015300">
    <property type="entry name" value="DNA-bd_pseudobarrel_sf"/>
</dbReference>
<keyword evidence="2" id="KW-0805">Transcription regulation</keyword>
<keyword evidence="5" id="KW-0539">Nucleus</keyword>
<feature type="region of interest" description="Disordered" evidence="6">
    <location>
        <begin position="129"/>
        <end position="194"/>
    </location>
</feature>
<dbReference type="InterPro" id="IPR039218">
    <property type="entry name" value="REM_fam"/>
</dbReference>
<dbReference type="SUPFAM" id="SSF101936">
    <property type="entry name" value="DNA-binding pseudobarrel domain"/>
    <property type="match status" value="1"/>
</dbReference>
<sequence>MSSLHDASLRISSVYEIGPPSWIKKLINANTLQRELALATTFCDAIGLREPCTIMLKTSMNSTESWPVHGFHDRKRSYMIRQGWRRFCQENSLEQGDICTFNVVETTVWHVVITRYKERINHFCCQESPSASSRKRTSENDRLCSEEQKVPRGSRTSSNLALSKRRCVHEISRKRMANKSSSNGKRDQKAPRLI</sequence>